<dbReference type="GO" id="GO:0006751">
    <property type="term" value="P:glutathione catabolic process"/>
    <property type="evidence" value="ECO:0007669"/>
    <property type="project" value="UniProtKB-UniRule"/>
</dbReference>
<comment type="pathway">
    <text evidence="7">Sulfur metabolism; glutathione metabolism.</text>
</comment>
<feature type="binding site" evidence="6">
    <location>
        <begin position="438"/>
        <end position="439"/>
    </location>
    <ligand>
        <name>L-glutamate</name>
        <dbReference type="ChEBI" id="CHEBI:29985"/>
    </ligand>
</feature>
<feature type="signal peptide" evidence="8">
    <location>
        <begin position="1"/>
        <end position="24"/>
    </location>
</feature>
<dbReference type="OrthoDB" id="5297205at2"/>
<dbReference type="SUPFAM" id="SSF56235">
    <property type="entry name" value="N-terminal nucleophile aminohydrolases (Ntn hydrolases)"/>
    <property type="match status" value="1"/>
</dbReference>
<dbReference type="EC" id="2.3.2.2" evidence="7"/>
<dbReference type="Proteomes" id="UP000199657">
    <property type="component" value="Unassembled WGS sequence"/>
</dbReference>
<keyword evidence="7" id="KW-0808">Transferase</keyword>
<evidence type="ECO:0000256" key="7">
    <source>
        <dbReference type="RuleBase" id="RU368036"/>
    </source>
</evidence>
<dbReference type="EC" id="3.4.19.13" evidence="7"/>
<keyword evidence="8" id="KW-0732">Signal</keyword>
<dbReference type="InterPro" id="IPR029055">
    <property type="entry name" value="Ntn_hydrolases_N"/>
</dbReference>
<dbReference type="EMBL" id="FOEG01000012">
    <property type="protein sequence ID" value="SEP14313.1"/>
    <property type="molecule type" value="Genomic_DNA"/>
</dbReference>
<sequence length="558" mass="60021">MVRARLAGIIAAAALLFTTSQAFADGPPGAAVATAHPLATDAAVEILDQGGNAFDAAVAATAALAVVEPYGSGIGGGGFWLLHREADDFQTMVDGRETAPGQATRDMYLDESGEVRGRDSLDGPLAAGIPGTPAALVHITDEYGELDLATNLEPAIRYARDGFEVGEHYRRMIRFRLDAVRDSPAAAAVLLDDGEVPEEGHTIVQTDLALTLERLARDGLDGFYRGDVAERLVRGTNEAGGIWSMDDLADYAVVEREPVQGTYQGLRITSAAPPSAGGISLMTMLNILSQHELRNKPEAERIHLKVEAMRRAYRDRQLFLGDPDFVDIPIERLTSMAHAEAIGADVELDRATPSEDLPEPEREGEDTTHFSIIDRDGNRVGATLSINYPFGSGFMPPGSGVLLNNEMDDFASQPGKPNAYGLVGGEANAIEPGKRPLSSMTPTFVESDDRVAVIGSPGGSRIITQVLLGVISFSDHLEPEQWVARPRFHHQYLPDKIEHEPGAISVQTRRALTAKGHTVRPMLRRYGDMQVAFWNRGDGVMDAVSDPRGGGEGRVTDE</sequence>
<reference evidence="9 10" key="1">
    <citation type="submission" date="2016-10" db="EMBL/GenBank/DDBJ databases">
        <authorList>
            <person name="de Groot N.N."/>
        </authorList>
    </citation>
    <scope>NUCLEOTIDE SEQUENCE [LARGE SCALE GENOMIC DNA]</scope>
    <source>
        <strain evidence="9 10">CGMCC 1.6291</strain>
    </source>
</reference>
<dbReference type="GO" id="GO:0036374">
    <property type="term" value="F:glutathione hydrolase activity"/>
    <property type="evidence" value="ECO:0007669"/>
    <property type="project" value="UniProtKB-UniRule"/>
</dbReference>
<dbReference type="Pfam" id="PF01019">
    <property type="entry name" value="G_glu_transpept"/>
    <property type="match status" value="1"/>
</dbReference>
<feature type="binding site" evidence="6">
    <location>
        <position position="459"/>
    </location>
    <ligand>
        <name>L-glutamate</name>
        <dbReference type="ChEBI" id="CHEBI:29985"/>
    </ligand>
</feature>
<feature type="active site" description="Nucleophile" evidence="5">
    <location>
        <position position="367"/>
    </location>
</feature>
<dbReference type="NCBIfam" id="TIGR00066">
    <property type="entry name" value="g_glut_trans"/>
    <property type="match status" value="1"/>
</dbReference>
<evidence type="ECO:0000256" key="2">
    <source>
        <dbReference type="ARBA" id="ARBA00001089"/>
    </source>
</evidence>
<gene>
    <name evidence="9" type="ORF">SAMN04488052_11241</name>
</gene>
<dbReference type="GO" id="GO:0103068">
    <property type="term" value="F:leukotriene C4 gamma-glutamyl transferase activity"/>
    <property type="evidence" value="ECO:0007669"/>
    <property type="project" value="UniProtKB-EC"/>
</dbReference>
<organism evidence="9 10">
    <name type="scientific">Aquisalimonas asiatica</name>
    <dbReference type="NCBI Taxonomy" id="406100"/>
    <lineage>
        <taxon>Bacteria</taxon>
        <taxon>Pseudomonadati</taxon>
        <taxon>Pseudomonadota</taxon>
        <taxon>Gammaproteobacteria</taxon>
        <taxon>Chromatiales</taxon>
        <taxon>Ectothiorhodospiraceae</taxon>
        <taxon>Aquisalimonas</taxon>
    </lineage>
</organism>
<dbReference type="InterPro" id="IPR043137">
    <property type="entry name" value="GGT_ssub_C"/>
</dbReference>
<evidence type="ECO:0000256" key="4">
    <source>
        <dbReference type="ARBA" id="ARBA00047417"/>
    </source>
</evidence>
<keyword evidence="7" id="KW-0865">Zymogen</keyword>
<keyword evidence="7" id="KW-0317">Glutathione biosynthesis</keyword>
<keyword evidence="10" id="KW-1185">Reference proteome</keyword>
<comment type="PTM">
    <text evidence="7">Cleaved by autocatalysis into a large and a small subunit.</text>
</comment>
<evidence type="ECO:0000256" key="5">
    <source>
        <dbReference type="PIRSR" id="PIRSR600101-1"/>
    </source>
</evidence>
<evidence type="ECO:0000256" key="1">
    <source>
        <dbReference type="ARBA" id="ARBA00001049"/>
    </source>
</evidence>
<keyword evidence="7 9" id="KW-0378">Hydrolase</keyword>
<dbReference type="GO" id="GO:0006750">
    <property type="term" value="P:glutathione biosynthetic process"/>
    <property type="evidence" value="ECO:0007669"/>
    <property type="project" value="UniProtKB-KW"/>
</dbReference>
<protein>
    <recommendedName>
        <fullName evidence="7">Glutathione hydrolase proenzyme</fullName>
        <ecNumber evidence="7">2.3.2.2</ecNumber>
        <ecNumber evidence="7">3.4.19.13</ecNumber>
    </recommendedName>
    <component>
        <recommendedName>
            <fullName evidence="7">Glutathione hydrolase large chain</fullName>
        </recommendedName>
    </component>
    <component>
        <recommendedName>
            <fullName evidence="7">Glutathione hydrolase small chain</fullName>
        </recommendedName>
    </component>
</protein>
<evidence type="ECO:0000313" key="10">
    <source>
        <dbReference type="Proteomes" id="UP000199657"/>
    </source>
</evidence>
<dbReference type="RefSeq" id="WP_091646033.1">
    <property type="nucleotide sequence ID" value="NZ_FOEG01000012.1"/>
</dbReference>
<dbReference type="Gene3D" id="3.60.20.40">
    <property type="match status" value="1"/>
</dbReference>
<evidence type="ECO:0000256" key="3">
    <source>
        <dbReference type="ARBA" id="ARBA00023315"/>
    </source>
</evidence>
<feature type="binding site" evidence="6">
    <location>
        <position position="409"/>
    </location>
    <ligand>
        <name>L-glutamate</name>
        <dbReference type="ChEBI" id="CHEBI:29985"/>
    </ligand>
</feature>
<comment type="catalytic activity">
    <reaction evidence="1 7">
        <text>an S-substituted glutathione + H2O = an S-substituted L-cysteinylglycine + L-glutamate</text>
        <dbReference type="Rhea" id="RHEA:59468"/>
        <dbReference type="ChEBI" id="CHEBI:15377"/>
        <dbReference type="ChEBI" id="CHEBI:29985"/>
        <dbReference type="ChEBI" id="CHEBI:90779"/>
        <dbReference type="ChEBI" id="CHEBI:143103"/>
        <dbReference type="EC" id="3.4.19.13"/>
    </reaction>
</comment>
<proteinExistence type="inferred from homology"/>
<evidence type="ECO:0000256" key="6">
    <source>
        <dbReference type="PIRSR" id="PIRSR600101-2"/>
    </source>
</evidence>
<dbReference type="PRINTS" id="PR01210">
    <property type="entry name" value="GGTRANSPTASE"/>
</dbReference>
<dbReference type="AlphaFoldDB" id="A0A1H8VGA4"/>
<feature type="chain" id="PRO_5011749343" description="Glutathione hydrolase proenzyme" evidence="8">
    <location>
        <begin position="25"/>
        <end position="558"/>
    </location>
</feature>
<dbReference type="InterPro" id="IPR051792">
    <property type="entry name" value="GGT_bact"/>
</dbReference>
<dbReference type="Gene3D" id="1.10.246.130">
    <property type="match status" value="1"/>
</dbReference>
<evidence type="ECO:0000256" key="8">
    <source>
        <dbReference type="SAM" id="SignalP"/>
    </source>
</evidence>
<comment type="catalytic activity">
    <reaction evidence="2 7">
        <text>glutathione + H2O = L-cysteinylglycine + L-glutamate</text>
        <dbReference type="Rhea" id="RHEA:28807"/>
        <dbReference type="ChEBI" id="CHEBI:15377"/>
        <dbReference type="ChEBI" id="CHEBI:29985"/>
        <dbReference type="ChEBI" id="CHEBI:57925"/>
        <dbReference type="ChEBI" id="CHEBI:61694"/>
        <dbReference type="EC" id="3.4.19.13"/>
    </reaction>
</comment>
<dbReference type="PANTHER" id="PTHR43199">
    <property type="entry name" value="GLUTATHIONE HYDROLASE"/>
    <property type="match status" value="1"/>
</dbReference>
<dbReference type="InterPro" id="IPR000101">
    <property type="entry name" value="GGT_peptidase"/>
</dbReference>
<keyword evidence="3 7" id="KW-0012">Acyltransferase</keyword>
<feature type="binding site" evidence="6">
    <location>
        <position position="96"/>
    </location>
    <ligand>
        <name>L-glutamate</name>
        <dbReference type="ChEBI" id="CHEBI:29985"/>
    </ligand>
</feature>
<dbReference type="PANTHER" id="PTHR43199:SF6">
    <property type="entry name" value="GLUTATHIONE HYDROLASE PROENZYME"/>
    <property type="match status" value="1"/>
</dbReference>
<feature type="binding site" evidence="6">
    <location>
        <begin position="385"/>
        <end position="387"/>
    </location>
    <ligand>
        <name>L-glutamate</name>
        <dbReference type="ChEBI" id="CHEBI:29985"/>
    </ligand>
</feature>
<dbReference type="UniPathway" id="UPA00204"/>
<comment type="subunit">
    <text evidence="7">This enzyme consists of two polypeptide chains, which are synthesized in precursor form from a single polypeptide.</text>
</comment>
<dbReference type="STRING" id="406100.SAMN04488052_11241"/>
<evidence type="ECO:0000313" key="9">
    <source>
        <dbReference type="EMBL" id="SEP14313.1"/>
    </source>
</evidence>
<comment type="similarity">
    <text evidence="7">Belongs to the gamma-glutamyltransferase family.</text>
</comment>
<dbReference type="InterPro" id="IPR043138">
    <property type="entry name" value="GGT_lsub"/>
</dbReference>
<accession>A0A1H8VGA4</accession>
<comment type="catalytic activity">
    <reaction evidence="4 7">
        <text>an N-terminal (5-L-glutamyl)-[peptide] + an alpha-amino acid = 5-L-glutamyl amino acid + an N-terminal L-alpha-aminoacyl-[peptide]</text>
        <dbReference type="Rhea" id="RHEA:23904"/>
        <dbReference type="Rhea" id="RHEA-COMP:9780"/>
        <dbReference type="Rhea" id="RHEA-COMP:9795"/>
        <dbReference type="ChEBI" id="CHEBI:77644"/>
        <dbReference type="ChEBI" id="CHEBI:78597"/>
        <dbReference type="ChEBI" id="CHEBI:78599"/>
        <dbReference type="ChEBI" id="CHEBI:78608"/>
        <dbReference type="EC" id="2.3.2.2"/>
    </reaction>
</comment>
<name>A0A1H8VGA4_9GAMM</name>